<proteinExistence type="predicted"/>
<evidence type="ECO:0000256" key="2">
    <source>
        <dbReference type="ARBA" id="ARBA00016112"/>
    </source>
</evidence>
<protein>
    <recommendedName>
        <fullName evidence="2">Cytolethal distending toxin subunit A</fullName>
    </recommendedName>
</protein>
<evidence type="ECO:0000256" key="6">
    <source>
        <dbReference type="ARBA" id="ARBA00023026"/>
    </source>
</evidence>
<keyword evidence="3" id="KW-0800">Toxin</keyword>
<evidence type="ECO:0000256" key="4">
    <source>
        <dbReference type="ARBA" id="ARBA00022729"/>
    </source>
</evidence>
<dbReference type="Pfam" id="PF03498">
    <property type="entry name" value="CDtoxinA"/>
    <property type="match status" value="1"/>
</dbReference>
<evidence type="ECO:0000256" key="1">
    <source>
        <dbReference type="ARBA" id="ARBA00004459"/>
    </source>
</evidence>
<dbReference type="PROSITE" id="PS51257">
    <property type="entry name" value="PROKAR_LIPOPROTEIN"/>
    <property type="match status" value="1"/>
</dbReference>
<evidence type="ECO:0000313" key="11">
    <source>
        <dbReference type="EMBL" id="AJC91382.1"/>
    </source>
</evidence>
<dbReference type="SUPFAM" id="SSF50370">
    <property type="entry name" value="Ricin B-like lectins"/>
    <property type="match status" value="1"/>
</dbReference>
<keyword evidence="9" id="KW-0998">Cell outer membrane</keyword>
<gene>
    <name evidence="11" type="primary">cdtA</name>
    <name evidence="11" type="ORF">CSUB8521_1565</name>
</gene>
<name>A0A0A8HBM0_9BACT</name>
<evidence type="ECO:0000256" key="10">
    <source>
        <dbReference type="ARBA" id="ARBA00023288"/>
    </source>
</evidence>
<dbReference type="PROSITE" id="PS50231">
    <property type="entry name" value="RICIN_B_LECTIN"/>
    <property type="match status" value="1"/>
</dbReference>
<dbReference type="RefSeq" id="WP_039664543.1">
    <property type="nucleotide sequence ID" value="NZ_CP007772.1"/>
</dbReference>
<keyword evidence="7" id="KW-0472">Membrane</keyword>
<evidence type="ECO:0000256" key="7">
    <source>
        <dbReference type="ARBA" id="ARBA00023136"/>
    </source>
</evidence>
<dbReference type="Gene3D" id="2.80.10.50">
    <property type="match status" value="1"/>
</dbReference>
<dbReference type="GO" id="GO:0030246">
    <property type="term" value="F:carbohydrate binding"/>
    <property type="evidence" value="ECO:0007669"/>
    <property type="project" value="UniProtKB-KW"/>
</dbReference>
<dbReference type="InterPro" id="IPR035992">
    <property type="entry name" value="Ricin_B-like_lectins"/>
</dbReference>
<evidence type="ECO:0000313" key="12">
    <source>
        <dbReference type="Proteomes" id="UP000031135"/>
    </source>
</evidence>
<dbReference type="EMBL" id="CP007772">
    <property type="protein sequence ID" value="AJC91382.1"/>
    <property type="molecule type" value="Genomic_DNA"/>
</dbReference>
<comment type="subcellular location">
    <subcellularLocation>
        <location evidence="1">Cell outer membrane</location>
        <topology evidence="1">Lipid-anchor</topology>
    </subcellularLocation>
</comment>
<keyword evidence="6" id="KW-0843">Virulence</keyword>
<evidence type="ECO:0000256" key="3">
    <source>
        <dbReference type="ARBA" id="ARBA00022656"/>
    </source>
</evidence>
<dbReference type="InterPro" id="IPR003558">
    <property type="entry name" value="CDtoxinA/C"/>
</dbReference>
<dbReference type="HOGENOM" id="CLU_090932_0_0_7"/>
<evidence type="ECO:0000256" key="5">
    <source>
        <dbReference type="ARBA" id="ARBA00022734"/>
    </source>
</evidence>
<keyword evidence="4" id="KW-0732">Signal</keyword>
<dbReference type="GO" id="GO:0009279">
    <property type="term" value="C:cell outer membrane"/>
    <property type="evidence" value="ECO:0007669"/>
    <property type="project" value="UniProtKB-SubCell"/>
</dbReference>
<dbReference type="CDD" id="cd23414">
    <property type="entry name" value="beta-trefoil_Ricin_CdtA"/>
    <property type="match status" value="1"/>
</dbReference>
<dbReference type="GO" id="GO:0090729">
    <property type="term" value="F:toxin activity"/>
    <property type="evidence" value="ECO:0007669"/>
    <property type="project" value="UniProtKB-KW"/>
</dbReference>
<dbReference type="Proteomes" id="UP000031135">
    <property type="component" value="Chromosome"/>
</dbReference>
<keyword evidence="10" id="KW-0449">Lipoprotein</keyword>
<dbReference type="InterPro" id="IPR015957">
    <property type="entry name" value="CDtoxinA"/>
</dbReference>
<accession>A0A0A8HBM0</accession>
<dbReference type="AlphaFoldDB" id="A0A0A8HBM0"/>
<organism evidence="11 12">
    <name type="scientific">Campylobacter subantarcticus LMG 24374</name>
    <dbReference type="NCBI Taxonomy" id="1388751"/>
    <lineage>
        <taxon>Bacteria</taxon>
        <taxon>Pseudomonadati</taxon>
        <taxon>Campylobacterota</taxon>
        <taxon>Epsilonproteobacteria</taxon>
        <taxon>Campylobacterales</taxon>
        <taxon>Campylobacteraceae</taxon>
        <taxon>Campylobacter</taxon>
    </lineage>
</organism>
<sequence length="261" mass="29131">MNKKYVVIICFAMLVLGCSSKEDLNPLGRSLGDVHDSDPLKLGSVPKEPKNLKITTSENSTKVKVPLYPPSIKSNPSNIDFKPQPRLLGGQFSDVAVFESKGVKGDFVTIMNPAGSILVASNPNPGNWIWAYTLLNSKDFRNARAWQLIEFPNNNFMIKNSKTGTCLNAYNGGVVHYPCDESNQAQFWTLIPYNNKAVKIQNLATKTCMRVIIKNPLKDFDTIRQVFLTKCAPKGQDNLDQQWYITAPAFNAKPLYLKGEK</sequence>
<keyword evidence="8" id="KW-0564">Palmitate</keyword>
<evidence type="ECO:0000256" key="9">
    <source>
        <dbReference type="ARBA" id="ARBA00023237"/>
    </source>
</evidence>
<keyword evidence="5" id="KW-0430">Lectin</keyword>
<dbReference type="KEGG" id="csm:CSUB8521_1565"/>
<reference evidence="11 12" key="1">
    <citation type="journal article" date="2014" name="Genome Biol. Evol.">
        <title>Comparative Genomics of the Campylobacter lari Group.</title>
        <authorList>
            <person name="Miller W.G."/>
            <person name="Yee E."/>
            <person name="Chapman M.H."/>
            <person name="Smith T.P."/>
            <person name="Bono J.L."/>
            <person name="Huynh S."/>
            <person name="Parker C.T."/>
            <person name="Vandamme P."/>
            <person name="Luong K."/>
            <person name="Korlach J."/>
        </authorList>
    </citation>
    <scope>NUCLEOTIDE SEQUENCE [LARGE SCALE GENOMIC DNA]</scope>
    <source>
        <strain evidence="11 12">LMG 24374</strain>
    </source>
</reference>
<evidence type="ECO:0000256" key="8">
    <source>
        <dbReference type="ARBA" id="ARBA00023139"/>
    </source>
</evidence>
<dbReference type="PRINTS" id="PR01387">
    <property type="entry name" value="CDTOXINA"/>
</dbReference>